<protein>
    <submittedName>
        <fullName evidence="4">NAD(P)-binding protein</fullName>
    </submittedName>
</protein>
<keyword evidence="2" id="KW-0560">Oxidoreductase</keyword>
<dbReference type="InterPro" id="IPR047618">
    <property type="entry name" value="QOR-like"/>
</dbReference>
<keyword evidence="1" id="KW-0521">NADP</keyword>
<dbReference type="Gene3D" id="3.90.180.10">
    <property type="entry name" value="Medium-chain alcohol dehydrogenases, catalytic domain"/>
    <property type="match status" value="1"/>
</dbReference>
<dbReference type="FunCoup" id="A0A3N4LDP0">
    <property type="interactions" value="646"/>
</dbReference>
<name>A0A3N4LDP0_9PEZI</name>
<organism evidence="4 5">
    <name type="scientific">Terfezia boudieri ATCC MYA-4762</name>
    <dbReference type="NCBI Taxonomy" id="1051890"/>
    <lineage>
        <taxon>Eukaryota</taxon>
        <taxon>Fungi</taxon>
        <taxon>Dikarya</taxon>
        <taxon>Ascomycota</taxon>
        <taxon>Pezizomycotina</taxon>
        <taxon>Pezizomycetes</taxon>
        <taxon>Pezizales</taxon>
        <taxon>Pezizaceae</taxon>
        <taxon>Terfezia</taxon>
    </lineage>
</organism>
<dbReference type="Pfam" id="PF00107">
    <property type="entry name" value="ADH_zinc_N"/>
    <property type="match status" value="1"/>
</dbReference>
<dbReference type="InterPro" id="IPR013154">
    <property type="entry name" value="ADH-like_N"/>
</dbReference>
<reference evidence="4 5" key="1">
    <citation type="journal article" date="2018" name="Nat. Ecol. Evol.">
        <title>Pezizomycetes genomes reveal the molecular basis of ectomycorrhizal truffle lifestyle.</title>
        <authorList>
            <person name="Murat C."/>
            <person name="Payen T."/>
            <person name="Noel B."/>
            <person name="Kuo A."/>
            <person name="Morin E."/>
            <person name="Chen J."/>
            <person name="Kohler A."/>
            <person name="Krizsan K."/>
            <person name="Balestrini R."/>
            <person name="Da Silva C."/>
            <person name="Montanini B."/>
            <person name="Hainaut M."/>
            <person name="Levati E."/>
            <person name="Barry K.W."/>
            <person name="Belfiori B."/>
            <person name="Cichocki N."/>
            <person name="Clum A."/>
            <person name="Dockter R.B."/>
            <person name="Fauchery L."/>
            <person name="Guy J."/>
            <person name="Iotti M."/>
            <person name="Le Tacon F."/>
            <person name="Lindquist E.A."/>
            <person name="Lipzen A."/>
            <person name="Malagnac F."/>
            <person name="Mello A."/>
            <person name="Molinier V."/>
            <person name="Miyauchi S."/>
            <person name="Poulain J."/>
            <person name="Riccioni C."/>
            <person name="Rubini A."/>
            <person name="Sitrit Y."/>
            <person name="Splivallo R."/>
            <person name="Traeger S."/>
            <person name="Wang M."/>
            <person name="Zifcakova L."/>
            <person name="Wipf D."/>
            <person name="Zambonelli A."/>
            <person name="Paolocci F."/>
            <person name="Nowrousian M."/>
            <person name="Ottonello S."/>
            <person name="Baldrian P."/>
            <person name="Spatafora J.W."/>
            <person name="Henrissat B."/>
            <person name="Nagy L.G."/>
            <person name="Aury J.M."/>
            <person name="Wincker P."/>
            <person name="Grigoriev I.V."/>
            <person name="Bonfante P."/>
            <person name="Martin F.M."/>
        </authorList>
    </citation>
    <scope>NUCLEOTIDE SEQUENCE [LARGE SCALE GENOMIC DNA]</scope>
    <source>
        <strain evidence="4 5">ATCC MYA-4762</strain>
    </source>
</reference>
<evidence type="ECO:0000313" key="5">
    <source>
        <dbReference type="Proteomes" id="UP000267821"/>
    </source>
</evidence>
<dbReference type="InterPro" id="IPR020843">
    <property type="entry name" value="ER"/>
</dbReference>
<dbReference type="CDD" id="cd05286">
    <property type="entry name" value="QOR2"/>
    <property type="match status" value="1"/>
</dbReference>
<dbReference type="PANTHER" id="PTHR48106:SF13">
    <property type="entry name" value="QUINONE OXIDOREDUCTASE-RELATED"/>
    <property type="match status" value="1"/>
</dbReference>
<dbReference type="SMART" id="SM00829">
    <property type="entry name" value="PKS_ER"/>
    <property type="match status" value="1"/>
</dbReference>
<dbReference type="Gene3D" id="3.40.50.720">
    <property type="entry name" value="NAD(P)-binding Rossmann-like Domain"/>
    <property type="match status" value="1"/>
</dbReference>
<dbReference type="GO" id="GO:0035925">
    <property type="term" value="F:mRNA 3'-UTR AU-rich region binding"/>
    <property type="evidence" value="ECO:0007669"/>
    <property type="project" value="TreeGrafter"/>
</dbReference>
<dbReference type="GO" id="GO:0003960">
    <property type="term" value="F:quinone reductase (NADPH) activity"/>
    <property type="evidence" value="ECO:0007669"/>
    <property type="project" value="InterPro"/>
</dbReference>
<sequence length="342" mass="36683">MTLPKTHSAIQLTDPGPSPTVSLNSNIPLPTLQNGHVLVKNTYAGINYIENYFISGIYQAPSDPYTLGREGEGIIVAVSQELAQHLDPTVRDLKVGDRVAYLQAPAYAQYSAAPVDKVLKLPEGLAEGLGAAVLLQGLTAVTLATVSYPAKKGDIVLVHAAAGGVGLLLVQYLNKVIGARVIATASSEEKLALAKESGAEWAFLYGPSGNEWIEAVKSIPEVKERGGVAGIYDSVGKATFEGGLEVIAVKGTFVSFGNASGSVEPFSLSRLTAKNIAILRPQLFPYIRTRAEFTRYVDELVRLIYEGTLKVKLKVYPWENFDQALQDIRSRGTTGKLILKIA</sequence>
<keyword evidence="5" id="KW-1185">Reference proteome</keyword>
<dbReference type="GO" id="GO:0070402">
    <property type="term" value="F:NADPH binding"/>
    <property type="evidence" value="ECO:0007669"/>
    <property type="project" value="TreeGrafter"/>
</dbReference>
<dbReference type="GO" id="GO:0005829">
    <property type="term" value="C:cytosol"/>
    <property type="evidence" value="ECO:0007669"/>
    <property type="project" value="TreeGrafter"/>
</dbReference>
<dbReference type="Pfam" id="PF08240">
    <property type="entry name" value="ADH_N"/>
    <property type="match status" value="1"/>
</dbReference>
<dbReference type="PANTHER" id="PTHR48106">
    <property type="entry name" value="QUINONE OXIDOREDUCTASE PIG3-RELATED"/>
    <property type="match status" value="1"/>
</dbReference>
<dbReference type="EMBL" id="ML121587">
    <property type="protein sequence ID" value="RPB19599.1"/>
    <property type="molecule type" value="Genomic_DNA"/>
</dbReference>
<dbReference type="STRING" id="1051890.A0A3N4LDP0"/>
<evidence type="ECO:0000259" key="3">
    <source>
        <dbReference type="SMART" id="SM00829"/>
    </source>
</evidence>
<dbReference type="AlphaFoldDB" id="A0A3N4LDP0"/>
<evidence type="ECO:0000313" key="4">
    <source>
        <dbReference type="EMBL" id="RPB19599.1"/>
    </source>
</evidence>
<evidence type="ECO:0000256" key="1">
    <source>
        <dbReference type="ARBA" id="ARBA00022857"/>
    </source>
</evidence>
<dbReference type="InterPro" id="IPR036291">
    <property type="entry name" value="NAD(P)-bd_dom_sf"/>
</dbReference>
<dbReference type="InterPro" id="IPR011032">
    <property type="entry name" value="GroES-like_sf"/>
</dbReference>
<dbReference type="InParanoid" id="A0A3N4LDP0"/>
<feature type="domain" description="Enoyl reductase (ER)" evidence="3">
    <location>
        <begin position="16"/>
        <end position="339"/>
    </location>
</feature>
<accession>A0A3N4LDP0</accession>
<dbReference type="Proteomes" id="UP000267821">
    <property type="component" value="Unassembled WGS sequence"/>
</dbReference>
<proteinExistence type="predicted"/>
<dbReference type="SUPFAM" id="SSF50129">
    <property type="entry name" value="GroES-like"/>
    <property type="match status" value="1"/>
</dbReference>
<dbReference type="OrthoDB" id="48317at2759"/>
<dbReference type="InterPro" id="IPR013149">
    <property type="entry name" value="ADH-like_C"/>
</dbReference>
<gene>
    <name evidence="4" type="ORF">L211DRAFT_793780</name>
</gene>
<evidence type="ECO:0000256" key="2">
    <source>
        <dbReference type="ARBA" id="ARBA00023002"/>
    </source>
</evidence>
<dbReference type="SUPFAM" id="SSF51735">
    <property type="entry name" value="NAD(P)-binding Rossmann-fold domains"/>
    <property type="match status" value="1"/>
</dbReference>